<comment type="cofactor">
    <cofactor evidence="1">
        <name>FAD</name>
        <dbReference type="ChEBI" id="CHEBI:57692"/>
    </cofactor>
</comment>
<protein>
    <submittedName>
        <fullName evidence="7">FAD-dependent oxidoreductase</fullName>
    </submittedName>
</protein>
<dbReference type="PANTHER" id="PTHR43557">
    <property type="entry name" value="APOPTOSIS-INDUCING FACTOR 1"/>
    <property type="match status" value="1"/>
</dbReference>
<keyword evidence="2" id="KW-0285">Flavoprotein</keyword>
<sequence length="412" mass="44323">MPGARHRRREPERRVMDHVVVVGASLAGVNAIEGLRDRGFTGEITLVGAERHLPYDRPPLSKEALSGGLDGERLALRPPQWYEEQGVTLRLGEPARALEPGPKRLWLDSGGQLDFDGLVVATGSSVRRFAHRLCGDPARLCQLRTLDDAQRLGDQLEPGRRLVVLGAGFIGLEVAATARTLGLDVTVIDVAASPLARVLGEAGAWFTDLHTTHGVDIRCGTSVDSIDPRSGGGVVVRSPGRATLEADLFLESVGAAPAVDWLSGSGLVLEDGVVCGSDLRTSHPDIVAAGDVARWHNDLFGESMRVEHWTNAVEQGRHAAGTLLGERESYRSIPYFWTDQFSAKARFVGRADAADDIVVERGEDSAVILFGRDGRLRGALCINAPRRLARCRIAIRDGMSWTEAAADLATCA</sequence>
<dbReference type="InterPro" id="IPR016156">
    <property type="entry name" value="FAD/NAD-linked_Rdtase_dimer_sf"/>
</dbReference>
<dbReference type="Gene3D" id="3.50.50.60">
    <property type="entry name" value="FAD/NAD(P)-binding domain"/>
    <property type="match status" value="2"/>
</dbReference>
<dbReference type="AlphaFoldDB" id="A0A3L8PPD0"/>
<dbReference type="InterPro" id="IPR036188">
    <property type="entry name" value="FAD/NAD-bd_sf"/>
</dbReference>
<feature type="domain" description="Reductase C-terminal" evidence="6">
    <location>
        <begin position="335"/>
        <end position="405"/>
    </location>
</feature>
<evidence type="ECO:0000256" key="2">
    <source>
        <dbReference type="ARBA" id="ARBA00022630"/>
    </source>
</evidence>
<proteinExistence type="predicted"/>
<name>A0A3L8PPD0_9ACTN</name>
<keyword evidence="3" id="KW-0274">FAD</keyword>
<gene>
    <name evidence="7" type="ORF">D9V41_00865</name>
</gene>
<accession>A0A3L8PPD0</accession>
<dbReference type="PRINTS" id="PR00368">
    <property type="entry name" value="FADPNR"/>
</dbReference>
<dbReference type="GO" id="GO:0016651">
    <property type="term" value="F:oxidoreductase activity, acting on NAD(P)H"/>
    <property type="evidence" value="ECO:0007669"/>
    <property type="project" value="TreeGrafter"/>
</dbReference>
<dbReference type="PRINTS" id="PR00411">
    <property type="entry name" value="PNDRDTASEI"/>
</dbReference>
<dbReference type="Gene3D" id="3.30.390.30">
    <property type="match status" value="1"/>
</dbReference>
<dbReference type="Proteomes" id="UP000282515">
    <property type="component" value="Unassembled WGS sequence"/>
</dbReference>
<dbReference type="GO" id="GO:0005737">
    <property type="term" value="C:cytoplasm"/>
    <property type="evidence" value="ECO:0007669"/>
    <property type="project" value="TreeGrafter"/>
</dbReference>
<evidence type="ECO:0000256" key="1">
    <source>
        <dbReference type="ARBA" id="ARBA00001974"/>
    </source>
</evidence>
<organism evidence="7 8">
    <name type="scientific">Aeromicrobium phragmitis</name>
    <dbReference type="NCBI Taxonomy" id="2478914"/>
    <lineage>
        <taxon>Bacteria</taxon>
        <taxon>Bacillati</taxon>
        <taxon>Actinomycetota</taxon>
        <taxon>Actinomycetes</taxon>
        <taxon>Propionibacteriales</taxon>
        <taxon>Nocardioidaceae</taxon>
        <taxon>Aeromicrobium</taxon>
    </lineage>
</organism>
<reference evidence="7 8" key="1">
    <citation type="submission" date="2018-10" db="EMBL/GenBank/DDBJ databases">
        <title>Aeromicrobium sp. 9W16Y-2 whole genome shotgun sequence.</title>
        <authorList>
            <person name="Li F."/>
        </authorList>
    </citation>
    <scope>NUCLEOTIDE SEQUENCE [LARGE SCALE GENOMIC DNA]</scope>
    <source>
        <strain evidence="7 8">9W16Y-2</strain>
    </source>
</reference>
<dbReference type="PANTHER" id="PTHR43557:SF2">
    <property type="entry name" value="RIESKE DOMAIN-CONTAINING PROTEIN-RELATED"/>
    <property type="match status" value="1"/>
</dbReference>
<evidence type="ECO:0000313" key="8">
    <source>
        <dbReference type="Proteomes" id="UP000282515"/>
    </source>
</evidence>
<evidence type="ECO:0000256" key="4">
    <source>
        <dbReference type="ARBA" id="ARBA00023002"/>
    </source>
</evidence>
<dbReference type="SUPFAM" id="SSF51905">
    <property type="entry name" value="FAD/NAD(P)-binding domain"/>
    <property type="match status" value="2"/>
</dbReference>
<dbReference type="Pfam" id="PF07992">
    <property type="entry name" value="Pyr_redox_2"/>
    <property type="match status" value="1"/>
</dbReference>
<keyword evidence="4" id="KW-0560">Oxidoreductase</keyword>
<feature type="domain" description="FAD/NAD(P)-binding" evidence="5">
    <location>
        <begin position="18"/>
        <end position="316"/>
    </location>
</feature>
<dbReference type="Pfam" id="PF14759">
    <property type="entry name" value="Reductase_C"/>
    <property type="match status" value="1"/>
</dbReference>
<dbReference type="EMBL" id="RDBF01000001">
    <property type="protein sequence ID" value="RLV57237.1"/>
    <property type="molecule type" value="Genomic_DNA"/>
</dbReference>
<evidence type="ECO:0000259" key="6">
    <source>
        <dbReference type="Pfam" id="PF14759"/>
    </source>
</evidence>
<dbReference type="InterPro" id="IPR028202">
    <property type="entry name" value="Reductase_C"/>
</dbReference>
<dbReference type="InterPro" id="IPR050446">
    <property type="entry name" value="FAD-oxidoreductase/Apoptosis"/>
</dbReference>
<evidence type="ECO:0000313" key="7">
    <source>
        <dbReference type="EMBL" id="RLV57237.1"/>
    </source>
</evidence>
<dbReference type="OrthoDB" id="3568330at2"/>
<dbReference type="SUPFAM" id="SSF55424">
    <property type="entry name" value="FAD/NAD-linked reductases, dimerisation (C-terminal) domain"/>
    <property type="match status" value="1"/>
</dbReference>
<comment type="caution">
    <text evidence="7">The sequence shown here is derived from an EMBL/GenBank/DDBJ whole genome shotgun (WGS) entry which is preliminary data.</text>
</comment>
<keyword evidence="8" id="KW-1185">Reference proteome</keyword>
<evidence type="ECO:0000256" key="3">
    <source>
        <dbReference type="ARBA" id="ARBA00022827"/>
    </source>
</evidence>
<evidence type="ECO:0000259" key="5">
    <source>
        <dbReference type="Pfam" id="PF07992"/>
    </source>
</evidence>
<dbReference type="InterPro" id="IPR023753">
    <property type="entry name" value="FAD/NAD-binding_dom"/>
</dbReference>